<dbReference type="Proteomes" id="UP000059672">
    <property type="component" value="Chromosome"/>
</dbReference>
<feature type="transmembrane region" description="Helical" evidence="1">
    <location>
        <begin position="92"/>
        <end position="112"/>
    </location>
</feature>
<gene>
    <name evidence="2" type="ORF">Lupro_00970</name>
</gene>
<evidence type="ECO:0000256" key="1">
    <source>
        <dbReference type="SAM" id="Phobius"/>
    </source>
</evidence>
<accession>A0A0X8G4H1</accession>
<evidence type="ECO:0008006" key="4">
    <source>
        <dbReference type="Google" id="ProtNLM"/>
    </source>
</evidence>
<dbReference type="PATRIC" id="fig|1622118.3.peg.197"/>
<dbReference type="Pfam" id="PF12725">
    <property type="entry name" value="DUF3810"/>
    <property type="match status" value="1"/>
</dbReference>
<dbReference type="RefSeq" id="WP_068205631.1">
    <property type="nucleotide sequence ID" value="NZ_CP013355.1"/>
</dbReference>
<name>A0A0X8G4H1_9FLAO</name>
<evidence type="ECO:0000313" key="3">
    <source>
        <dbReference type="Proteomes" id="UP000059672"/>
    </source>
</evidence>
<feature type="transmembrane region" description="Helical" evidence="1">
    <location>
        <begin position="7"/>
        <end position="27"/>
    </location>
</feature>
<dbReference type="STRING" id="1622118.Lupro_00970"/>
<dbReference type="KEGG" id="lut:Lupro_00970"/>
<reference evidence="3" key="1">
    <citation type="submission" date="2015-12" db="EMBL/GenBank/DDBJ databases">
        <title>Complete genome sequence of Lutibacter profundus strain LP1.</title>
        <authorList>
            <person name="Wissuwa J."/>
            <person name="Le Moine Bauer S."/>
            <person name="Stokke R."/>
            <person name="Dahle H."/>
            <person name="Steen I.H."/>
        </authorList>
    </citation>
    <scope>NUCLEOTIDE SEQUENCE [LARGE SCALE GENOMIC DNA]</scope>
    <source>
        <strain evidence="3">LP1</strain>
    </source>
</reference>
<keyword evidence="1" id="KW-1133">Transmembrane helix</keyword>
<sequence length="365" mass="42790">MKQLKVYKILTILLIMQWAFIQIIAQYPSVIEKYYSNGLYIYISKFLRIIFGWVPISIGDILYLTLGIFVLKSIFITLKTKKINFKNTLFKTGALISVLFFFFHFNWALNYFRQPLFKTLNLEKTNYTTNELIHFTKTLILKTNKAQILITNNDTVIVQNPLNKQKIEEKSPLAYHKLQIKYPQFKFENPSLKHSLFSLPLTYMGFAGYINPFTNEAQINALIPKNNYPATVCHEVAHQIGFASESEANFIGYLAAIYSNDSFYNYSGYLMALRYCLSEIYRTNPEQYEMLKKGINKGILKDIKQSQDFWIAYQNWSEKYFKGFYDSFLKANKQKAGMKEYNKMVSLLINYYKAKKNTYPANLSL</sequence>
<dbReference type="OrthoDB" id="1048788at2"/>
<keyword evidence="3" id="KW-1185">Reference proteome</keyword>
<reference evidence="2 3" key="2">
    <citation type="journal article" date="2016" name="Int. J. Syst. Evol. Microbiol.">
        <title>Lutibacter profundi sp. nov., isolated from a deep-sea hydrothermal system on the Arctic Mid-Ocean Ridge and emended description of the genus Lutibacter.</title>
        <authorList>
            <person name="Le Moine Bauer S."/>
            <person name="Roalkvam I."/>
            <person name="Steen I.H."/>
            <person name="Dahle H."/>
        </authorList>
    </citation>
    <scope>NUCLEOTIDE SEQUENCE [LARGE SCALE GENOMIC DNA]</scope>
    <source>
        <strain evidence="2 3">LP1</strain>
    </source>
</reference>
<keyword evidence="1" id="KW-0812">Transmembrane</keyword>
<feature type="transmembrane region" description="Helical" evidence="1">
    <location>
        <begin position="47"/>
        <end position="71"/>
    </location>
</feature>
<dbReference type="AlphaFoldDB" id="A0A0X8G4H1"/>
<protein>
    <recommendedName>
        <fullName evidence="4">Amino acid permease</fullName>
    </recommendedName>
</protein>
<dbReference type="EMBL" id="CP013355">
    <property type="protein sequence ID" value="AMC09913.1"/>
    <property type="molecule type" value="Genomic_DNA"/>
</dbReference>
<keyword evidence="1" id="KW-0472">Membrane</keyword>
<proteinExistence type="predicted"/>
<dbReference type="InterPro" id="IPR024294">
    <property type="entry name" value="DUF3810"/>
</dbReference>
<organism evidence="2 3">
    <name type="scientific">Lutibacter profundi</name>
    <dbReference type="NCBI Taxonomy" id="1622118"/>
    <lineage>
        <taxon>Bacteria</taxon>
        <taxon>Pseudomonadati</taxon>
        <taxon>Bacteroidota</taxon>
        <taxon>Flavobacteriia</taxon>
        <taxon>Flavobacteriales</taxon>
        <taxon>Flavobacteriaceae</taxon>
        <taxon>Lutibacter</taxon>
    </lineage>
</organism>
<evidence type="ECO:0000313" key="2">
    <source>
        <dbReference type="EMBL" id="AMC09913.1"/>
    </source>
</evidence>